<dbReference type="Gene3D" id="1.20.990.10">
    <property type="entry name" value="NADPH-cytochrome p450 Reductase, Chain A, domain 3"/>
    <property type="match status" value="1"/>
</dbReference>
<dbReference type="FunFam" id="1.20.990.10:FF:000007">
    <property type="entry name" value="Methionine synthase reductase"/>
    <property type="match status" value="1"/>
</dbReference>
<reference evidence="9" key="1">
    <citation type="submission" date="2021-12" db="EMBL/GenBank/DDBJ databases">
        <authorList>
            <person name="King R."/>
        </authorList>
    </citation>
    <scope>NUCLEOTIDE SEQUENCE</scope>
</reference>
<dbReference type="PANTHER" id="PTHR19384:SF17">
    <property type="entry name" value="NADPH--CYTOCHROME P450 REDUCTASE"/>
    <property type="match status" value="1"/>
</dbReference>
<dbReference type="Gene3D" id="3.40.50.80">
    <property type="entry name" value="Nucleotide-binding domain of ferredoxin-NADP reductase (FNR) module"/>
    <property type="match status" value="1"/>
</dbReference>
<organism evidence="9 10">
    <name type="scientific">Brassicogethes aeneus</name>
    <name type="common">Rape pollen beetle</name>
    <name type="synonym">Meligethes aeneus</name>
    <dbReference type="NCBI Taxonomy" id="1431903"/>
    <lineage>
        <taxon>Eukaryota</taxon>
        <taxon>Metazoa</taxon>
        <taxon>Ecdysozoa</taxon>
        <taxon>Arthropoda</taxon>
        <taxon>Hexapoda</taxon>
        <taxon>Insecta</taxon>
        <taxon>Pterygota</taxon>
        <taxon>Neoptera</taxon>
        <taxon>Endopterygota</taxon>
        <taxon>Coleoptera</taxon>
        <taxon>Polyphaga</taxon>
        <taxon>Cucujiformia</taxon>
        <taxon>Nitidulidae</taxon>
        <taxon>Meligethinae</taxon>
        <taxon>Brassicogethes</taxon>
    </lineage>
</organism>
<dbReference type="InterPro" id="IPR023173">
    <property type="entry name" value="NADPH_Cyt_P450_Rdtase_alpha"/>
</dbReference>
<evidence type="ECO:0000256" key="7">
    <source>
        <dbReference type="ARBA" id="ARBA00040659"/>
    </source>
</evidence>
<keyword evidence="3" id="KW-0274">FAD</keyword>
<dbReference type="InterPro" id="IPR003097">
    <property type="entry name" value="CysJ-like_FAD-binding"/>
</dbReference>
<keyword evidence="4" id="KW-0560">Oxidoreductase</keyword>
<dbReference type="OrthoDB" id="1856718at2759"/>
<protein>
    <recommendedName>
        <fullName evidence="7">Methionine synthase reductase</fullName>
        <ecNumber evidence="6">1.16.1.8</ecNumber>
        <ecNumber evidence="5">1.6.2.4</ecNumber>
    </recommendedName>
</protein>
<dbReference type="GO" id="GO:0003958">
    <property type="term" value="F:NADPH-hemoprotein reductase activity"/>
    <property type="evidence" value="ECO:0007669"/>
    <property type="project" value="UniProtKB-EC"/>
</dbReference>
<dbReference type="SUPFAM" id="SSF52343">
    <property type="entry name" value="Ferredoxin reductase-like, C-terminal NADP-linked domain"/>
    <property type="match status" value="1"/>
</dbReference>
<dbReference type="EMBL" id="OV121134">
    <property type="protein sequence ID" value="CAH0553617.1"/>
    <property type="molecule type" value="Genomic_DNA"/>
</dbReference>
<comment type="cofactor">
    <cofactor evidence="1">
        <name>FAD</name>
        <dbReference type="ChEBI" id="CHEBI:57692"/>
    </cofactor>
</comment>
<dbReference type="GO" id="GO:0050660">
    <property type="term" value="F:flavin adenine dinucleotide binding"/>
    <property type="evidence" value="ECO:0007669"/>
    <property type="project" value="TreeGrafter"/>
</dbReference>
<evidence type="ECO:0000256" key="6">
    <source>
        <dbReference type="ARBA" id="ARBA00039088"/>
    </source>
</evidence>
<keyword evidence="2" id="KW-0285">Flavoprotein</keyword>
<accession>A0A9P0FEX3</accession>
<dbReference type="InterPro" id="IPR017927">
    <property type="entry name" value="FAD-bd_FR_type"/>
</dbReference>
<dbReference type="InterPro" id="IPR001433">
    <property type="entry name" value="OxRdtase_FAD/NAD-bd"/>
</dbReference>
<dbReference type="GO" id="GO:0010181">
    <property type="term" value="F:FMN binding"/>
    <property type="evidence" value="ECO:0007669"/>
    <property type="project" value="TreeGrafter"/>
</dbReference>
<evidence type="ECO:0000259" key="8">
    <source>
        <dbReference type="PROSITE" id="PS51384"/>
    </source>
</evidence>
<dbReference type="AlphaFoldDB" id="A0A9P0FEX3"/>
<dbReference type="InterPro" id="IPR001709">
    <property type="entry name" value="Flavoprot_Pyr_Nucl_cyt_Rdtase"/>
</dbReference>
<dbReference type="GO" id="GO:0030586">
    <property type="term" value="F:[methionine synthase] reductase (NADPH) activity"/>
    <property type="evidence" value="ECO:0007669"/>
    <property type="project" value="UniProtKB-EC"/>
</dbReference>
<gene>
    <name evidence="9" type="ORF">MELIAE_LOCUS5567</name>
</gene>
<evidence type="ECO:0000256" key="2">
    <source>
        <dbReference type="ARBA" id="ARBA00022630"/>
    </source>
</evidence>
<name>A0A9P0FEX3_BRAAE</name>
<dbReference type="GO" id="GO:0005829">
    <property type="term" value="C:cytosol"/>
    <property type="evidence" value="ECO:0007669"/>
    <property type="project" value="TreeGrafter"/>
</dbReference>
<dbReference type="InterPro" id="IPR039261">
    <property type="entry name" value="FNR_nucleotide-bd"/>
</dbReference>
<dbReference type="EC" id="1.16.1.8" evidence="6"/>
<evidence type="ECO:0000256" key="3">
    <source>
        <dbReference type="ARBA" id="ARBA00022827"/>
    </source>
</evidence>
<dbReference type="Gene3D" id="2.40.30.10">
    <property type="entry name" value="Translation factors"/>
    <property type="match status" value="1"/>
</dbReference>
<dbReference type="SUPFAM" id="SSF63380">
    <property type="entry name" value="Riboflavin synthase domain-like"/>
    <property type="match status" value="1"/>
</dbReference>
<feature type="domain" description="FAD-binding FR-type" evidence="8">
    <location>
        <begin position="30"/>
        <end position="269"/>
    </location>
</feature>
<dbReference type="GO" id="GO:0009725">
    <property type="term" value="P:response to hormone"/>
    <property type="evidence" value="ECO:0007669"/>
    <property type="project" value="TreeGrafter"/>
</dbReference>
<dbReference type="InterPro" id="IPR017938">
    <property type="entry name" value="Riboflavin_synthase-like_b-brl"/>
</dbReference>
<dbReference type="EC" id="1.6.2.4" evidence="5"/>
<dbReference type="Proteomes" id="UP001154078">
    <property type="component" value="Chromosome 3"/>
</dbReference>
<evidence type="ECO:0000313" key="9">
    <source>
        <dbReference type="EMBL" id="CAH0553617.1"/>
    </source>
</evidence>
<dbReference type="Pfam" id="PF00667">
    <property type="entry name" value="FAD_binding_1"/>
    <property type="match status" value="1"/>
</dbReference>
<dbReference type="Pfam" id="PF00175">
    <property type="entry name" value="NAD_binding_1"/>
    <property type="match status" value="1"/>
</dbReference>
<evidence type="ECO:0000313" key="10">
    <source>
        <dbReference type="Proteomes" id="UP001154078"/>
    </source>
</evidence>
<evidence type="ECO:0000256" key="1">
    <source>
        <dbReference type="ARBA" id="ARBA00001974"/>
    </source>
</evidence>
<evidence type="ECO:0000256" key="5">
    <source>
        <dbReference type="ARBA" id="ARBA00023797"/>
    </source>
</evidence>
<dbReference type="PRINTS" id="PR00371">
    <property type="entry name" value="FPNCR"/>
</dbReference>
<dbReference type="PANTHER" id="PTHR19384">
    <property type="entry name" value="NITRIC OXIDE SYNTHASE-RELATED"/>
    <property type="match status" value="1"/>
</dbReference>
<keyword evidence="10" id="KW-1185">Reference proteome</keyword>
<sequence length="421" mass="47803">MGEYLKLNILDKKYNDKNIFESRLLPFANSELKFSNLIKAELLTHGEDVKTVYDLTLSLNEKFDYLPGDTIGILAQNNLDEVNNLLDRLNLTGVADNEYCLSILEGTIKKNPTLPKHVPKNGSIRNIFVNNIDIRTPPKKLFLKNLLIHTSDSKDSDFLKHITSTLGTQDYMKFINNEGRTLLGLLNILSSCLPPVEIIIENSVNLQPRPYSISSSPLLNNKLNITFFVTEISKNVKGVCTGWLENIIKDKSDVKIPFYFRKPNNFRLALDFHVPLILIGTGTGIAPFIGFLKSLELGKPQHLEDIWLFHGFRYTDRDALYKNEISDYCKSVLTKYFACCSREDNKVYVQHKIKENGKGFIDLVMVKGASIFICGNLKTVVKDVKSTILKLLGTYGKLNEQDAKNYLAQLETNKKLLVDSW</sequence>
<proteinExistence type="predicted"/>
<dbReference type="PROSITE" id="PS51384">
    <property type="entry name" value="FAD_FR"/>
    <property type="match status" value="1"/>
</dbReference>
<evidence type="ECO:0000256" key="4">
    <source>
        <dbReference type="ARBA" id="ARBA00023002"/>
    </source>
</evidence>